<proteinExistence type="predicted"/>
<feature type="chain" id="PRO_5020905199" evidence="1">
    <location>
        <begin position="25"/>
        <end position="94"/>
    </location>
</feature>
<gene>
    <name evidence="2" type="ORF">EV686_10390</name>
</gene>
<evidence type="ECO:0000256" key="1">
    <source>
        <dbReference type="SAM" id="SignalP"/>
    </source>
</evidence>
<feature type="signal peptide" evidence="1">
    <location>
        <begin position="1"/>
        <end position="24"/>
    </location>
</feature>
<name>A0A4V2VS00_9BURK</name>
<organism evidence="2 3">
    <name type="scientific">Paracandidimonas soli</name>
    <dbReference type="NCBI Taxonomy" id="1917182"/>
    <lineage>
        <taxon>Bacteria</taxon>
        <taxon>Pseudomonadati</taxon>
        <taxon>Pseudomonadota</taxon>
        <taxon>Betaproteobacteria</taxon>
        <taxon>Burkholderiales</taxon>
        <taxon>Alcaligenaceae</taxon>
        <taxon>Paracandidimonas</taxon>
    </lineage>
</organism>
<accession>A0A4V2VS00</accession>
<reference evidence="2 3" key="1">
    <citation type="submission" date="2019-03" db="EMBL/GenBank/DDBJ databases">
        <title>Genomic Encyclopedia of Type Strains, Phase IV (KMG-IV): sequencing the most valuable type-strain genomes for metagenomic binning, comparative biology and taxonomic classification.</title>
        <authorList>
            <person name="Goeker M."/>
        </authorList>
    </citation>
    <scope>NUCLEOTIDE SEQUENCE [LARGE SCALE GENOMIC DNA]</scope>
    <source>
        <strain evidence="2 3">DSM 100048</strain>
    </source>
</reference>
<evidence type="ECO:0000313" key="3">
    <source>
        <dbReference type="Proteomes" id="UP000294692"/>
    </source>
</evidence>
<keyword evidence="3" id="KW-1185">Reference proteome</keyword>
<dbReference type="NCBIfam" id="NF038368">
    <property type="entry name" value="P2_Rz1"/>
    <property type="match status" value="1"/>
</dbReference>
<dbReference type="Pfam" id="PF23793">
    <property type="entry name" value="LysC"/>
    <property type="match status" value="1"/>
</dbReference>
<dbReference type="AlphaFoldDB" id="A0A4V2VS00"/>
<protein>
    <submittedName>
        <fullName evidence="2">Uncharacterized protein</fullName>
    </submittedName>
</protein>
<dbReference type="OrthoDB" id="9156577at2"/>
<dbReference type="InterPro" id="IPR047737">
    <property type="entry name" value="LysC"/>
</dbReference>
<evidence type="ECO:0000313" key="2">
    <source>
        <dbReference type="EMBL" id="TCV00510.1"/>
    </source>
</evidence>
<dbReference type="Proteomes" id="UP000294692">
    <property type="component" value="Unassembled WGS sequence"/>
</dbReference>
<dbReference type="InterPro" id="IPR058979">
    <property type="entry name" value="LysC-like"/>
</dbReference>
<dbReference type="PROSITE" id="PS51257">
    <property type="entry name" value="PROKAR_LIPOPROTEIN"/>
    <property type="match status" value="1"/>
</dbReference>
<sequence>MTLRKYASGLISSCLMTLFGCASGQPPQVPELMVNQCPPVVPCVLQAASPRTNGDLNLTLEQTEADWARCAAQVDMIYSCQQKAKPDAQADRSS</sequence>
<dbReference type="RefSeq" id="WP_132475085.1">
    <property type="nucleotide sequence ID" value="NZ_JBHRVM010000001.1"/>
</dbReference>
<dbReference type="EMBL" id="SMBX01000003">
    <property type="protein sequence ID" value="TCV00510.1"/>
    <property type="molecule type" value="Genomic_DNA"/>
</dbReference>
<comment type="caution">
    <text evidence="2">The sequence shown here is derived from an EMBL/GenBank/DDBJ whole genome shotgun (WGS) entry which is preliminary data.</text>
</comment>
<keyword evidence="1" id="KW-0732">Signal</keyword>